<gene>
    <name evidence="4" type="ORF">FAES_4575</name>
</gene>
<dbReference type="PANTHER" id="PTHR10799">
    <property type="entry name" value="SNF2/RAD54 HELICASE FAMILY"/>
    <property type="match status" value="1"/>
</dbReference>
<dbReference type="GO" id="GO:0016787">
    <property type="term" value="F:hydrolase activity"/>
    <property type="evidence" value="ECO:0007669"/>
    <property type="project" value="UniProtKB-KW"/>
</dbReference>
<evidence type="ECO:0000313" key="4">
    <source>
        <dbReference type="EMBL" id="CCH02574.1"/>
    </source>
</evidence>
<feature type="domain" description="Helicase C-terminal" evidence="3">
    <location>
        <begin position="865"/>
        <end position="1024"/>
    </location>
</feature>
<keyword evidence="5" id="KW-1185">Reference proteome</keyword>
<dbReference type="InterPro" id="IPR000330">
    <property type="entry name" value="SNF2_N"/>
</dbReference>
<proteinExistence type="predicted"/>
<accession>I0KEM1</accession>
<dbReference type="STRING" id="1166018.FAES_4575"/>
<dbReference type="PROSITE" id="PS51192">
    <property type="entry name" value="HELICASE_ATP_BIND_1"/>
    <property type="match status" value="1"/>
</dbReference>
<sequence length="1030" mass="118412">MARYRFLCICMKVSPSEPFQVVYSLLEHEYLGFLVEAFVVHLNAKGELTLQTQSLSPQNVREFSAGLDERDFELVRLTDYICQDTLLRRFNTKKLSAVDFFLKVYDPQKGDKVMQDAICDYVERTKAQIFPLLAGKTIFLMTNDGDPVGEAVTFMPEPARVFFHFDRNPNATHYYPIIRYPTGVDATGKPTTERVEFQHRNALILCDEPAWLLVNNKLYHFARLGKGDAGVEVDGKKLRPFLNKNHIVVPKNMEAQYYQRFMVPLIAQYDVFAKGFEIRYAALSPSPVLTLSERVGAQQAVPSAALFGDLNQIDVADADDTGSTEVVFDLSFQYGDFTFRFDSFANAANVSLEQVGDEFVFHKIKRDLKAERQRFSLLRDQGLDLRNGRLAMPKTQAFSWLNDHRQALIDSGFQLRQNADDTRRYFLGYSSLDISIRESRDWFDIHAKVRFGDFEIPFLKLRNLILNNKREFALPNGEIAVIPEAWFVKYAELVGFTELSTLNDELGLSGQFGERVVLPKHHLSLVQELDNESLAETVISRRLEGLREFEGIDEFPMPNHFLGTLRPYQKAGYDWMNFLRQYHFGGCLADDMGLGKTVMTLAMLQGRKEANQENESSSDHCPSLLVMPTSLLYNWELEARRFTPDLRVLVYTGTYRDKNTAQFDGYDLILTSYGIVRIDIDLLKNYRFDYVIMDESQAIKNPNSYITRAVMQLNSAHRLILTGTPLENSTMDLWTQMTFINPGLLGSQSFFRNTYQVPIEKRNDEQKMQKLYSLIKPFMLRRNKKQVATDLPPKVESVLYCDMTAEQEKTYEEAKSYYRNLILERIEADGMAKSQMVVLQGLTKLRQIANHPRLVDLDYKGESGKLQDVWMRLETALGEGHKILIFSQFIKHLAVVKQYLKEKQIRYAYLDGGSTDRQEQVARFQTDDSVQLFLISLKAGGLGHNLTAADYVFLLDPWWNPAIEAQAVDRAHRIGQQKPVFTYKFITKNTVEEKILALQRNKQRLASELVTSEESFVKSLTKEDVLVLLE</sequence>
<dbReference type="SUPFAM" id="SSF52540">
    <property type="entry name" value="P-loop containing nucleoside triphosphate hydrolases"/>
    <property type="match status" value="2"/>
</dbReference>
<dbReference type="Pfam" id="PF00271">
    <property type="entry name" value="Helicase_C"/>
    <property type="match status" value="1"/>
</dbReference>
<dbReference type="Gene3D" id="3.40.50.10810">
    <property type="entry name" value="Tandem AAA-ATPase domain"/>
    <property type="match status" value="1"/>
</dbReference>
<dbReference type="GO" id="GO:0005524">
    <property type="term" value="F:ATP binding"/>
    <property type="evidence" value="ECO:0007669"/>
    <property type="project" value="InterPro"/>
</dbReference>
<dbReference type="CDD" id="cd18793">
    <property type="entry name" value="SF2_C_SNF"/>
    <property type="match status" value="1"/>
</dbReference>
<dbReference type="Proteomes" id="UP000011058">
    <property type="component" value="Chromosome"/>
</dbReference>
<dbReference type="InterPro" id="IPR049730">
    <property type="entry name" value="SNF2/RAD54-like_C"/>
</dbReference>
<evidence type="ECO:0000256" key="1">
    <source>
        <dbReference type="ARBA" id="ARBA00022801"/>
    </source>
</evidence>
<dbReference type="KEGG" id="fae:FAES_4575"/>
<dbReference type="HOGENOM" id="CLU_000315_21_3_10"/>
<evidence type="ECO:0000259" key="2">
    <source>
        <dbReference type="PROSITE" id="PS51192"/>
    </source>
</evidence>
<reference evidence="4 5" key="1">
    <citation type="journal article" date="2012" name="J. Bacteriol.">
        <title>Genome Sequence of Fibrella aestuarina BUZ 2T, a Filamentous Marine Bacterium.</title>
        <authorList>
            <person name="Filippini M."/>
            <person name="Qi W."/>
            <person name="Blom J."/>
            <person name="Goesmann A."/>
            <person name="Smits T.H."/>
            <person name="Bagheri H.C."/>
        </authorList>
    </citation>
    <scope>NUCLEOTIDE SEQUENCE [LARGE SCALE GENOMIC DNA]</scope>
    <source>
        <strain evidence="5">BUZ 2T</strain>
    </source>
</reference>
<dbReference type="AlphaFoldDB" id="I0KEM1"/>
<dbReference type="SMART" id="SM00487">
    <property type="entry name" value="DEXDc"/>
    <property type="match status" value="1"/>
</dbReference>
<dbReference type="EMBL" id="HE796683">
    <property type="protein sequence ID" value="CCH02574.1"/>
    <property type="molecule type" value="Genomic_DNA"/>
</dbReference>
<dbReference type="PATRIC" id="fig|1166018.3.peg.1543"/>
<protein>
    <submittedName>
        <fullName evidence="4">SNF2-related protein</fullName>
    </submittedName>
</protein>
<evidence type="ECO:0000313" key="5">
    <source>
        <dbReference type="Proteomes" id="UP000011058"/>
    </source>
</evidence>
<dbReference type="PROSITE" id="PS51194">
    <property type="entry name" value="HELICASE_CTER"/>
    <property type="match status" value="1"/>
</dbReference>
<feature type="domain" description="Helicase ATP-binding" evidence="2">
    <location>
        <begin position="577"/>
        <end position="743"/>
    </location>
</feature>
<dbReference type="InterPro" id="IPR014001">
    <property type="entry name" value="Helicase_ATP-bd"/>
</dbReference>
<dbReference type="Gene3D" id="3.40.50.300">
    <property type="entry name" value="P-loop containing nucleotide triphosphate hydrolases"/>
    <property type="match status" value="1"/>
</dbReference>
<dbReference type="SMART" id="SM00490">
    <property type="entry name" value="HELICc"/>
    <property type="match status" value="1"/>
</dbReference>
<dbReference type="InterPro" id="IPR001650">
    <property type="entry name" value="Helicase_C-like"/>
</dbReference>
<keyword evidence="1" id="KW-0378">Hydrolase</keyword>
<dbReference type="InterPro" id="IPR027417">
    <property type="entry name" value="P-loop_NTPase"/>
</dbReference>
<organism evidence="4 5">
    <name type="scientific">Fibrella aestuarina BUZ 2</name>
    <dbReference type="NCBI Taxonomy" id="1166018"/>
    <lineage>
        <taxon>Bacteria</taxon>
        <taxon>Pseudomonadati</taxon>
        <taxon>Bacteroidota</taxon>
        <taxon>Cytophagia</taxon>
        <taxon>Cytophagales</taxon>
        <taxon>Spirosomataceae</taxon>
        <taxon>Fibrella</taxon>
    </lineage>
</organism>
<evidence type="ECO:0000259" key="3">
    <source>
        <dbReference type="PROSITE" id="PS51194"/>
    </source>
</evidence>
<dbReference type="eggNOG" id="COG0553">
    <property type="taxonomic scope" value="Bacteria"/>
</dbReference>
<name>I0KEM1_9BACT</name>
<dbReference type="InterPro" id="IPR038718">
    <property type="entry name" value="SNF2-like_sf"/>
</dbReference>
<dbReference type="CDD" id="cd18012">
    <property type="entry name" value="DEXQc_arch_SWI2_SNF2"/>
    <property type="match status" value="1"/>
</dbReference>
<dbReference type="Pfam" id="PF00176">
    <property type="entry name" value="SNF2-rel_dom"/>
    <property type="match status" value="1"/>
</dbReference>